<evidence type="ECO:0000256" key="1">
    <source>
        <dbReference type="SAM" id="MobiDB-lite"/>
    </source>
</evidence>
<protein>
    <submittedName>
        <fullName evidence="2">Uncharacterized protein</fullName>
    </submittedName>
</protein>
<feature type="region of interest" description="Disordered" evidence="1">
    <location>
        <begin position="1"/>
        <end position="21"/>
    </location>
</feature>
<keyword evidence="3" id="KW-1185">Reference proteome</keyword>
<reference evidence="2" key="1">
    <citation type="submission" date="2023-03" db="EMBL/GenBank/DDBJ databases">
        <title>Massive genome expansion in bonnet fungi (Mycena s.s.) driven by repeated elements and novel gene families across ecological guilds.</title>
        <authorList>
            <consortium name="Lawrence Berkeley National Laboratory"/>
            <person name="Harder C.B."/>
            <person name="Miyauchi S."/>
            <person name="Viragh M."/>
            <person name="Kuo A."/>
            <person name="Thoen E."/>
            <person name="Andreopoulos B."/>
            <person name="Lu D."/>
            <person name="Skrede I."/>
            <person name="Drula E."/>
            <person name="Henrissat B."/>
            <person name="Morin E."/>
            <person name="Kohler A."/>
            <person name="Barry K."/>
            <person name="LaButti K."/>
            <person name="Morin E."/>
            <person name="Salamov A."/>
            <person name="Lipzen A."/>
            <person name="Mereny Z."/>
            <person name="Hegedus B."/>
            <person name="Baldrian P."/>
            <person name="Stursova M."/>
            <person name="Weitz H."/>
            <person name="Taylor A."/>
            <person name="Grigoriev I.V."/>
            <person name="Nagy L.G."/>
            <person name="Martin F."/>
            <person name="Kauserud H."/>
        </authorList>
    </citation>
    <scope>NUCLEOTIDE SEQUENCE</scope>
    <source>
        <strain evidence="2">CBHHK067</strain>
    </source>
</reference>
<dbReference type="Proteomes" id="UP001221757">
    <property type="component" value="Unassembled WGS sequence"/>
</dbReference>
<feature type="compositionally biased region" description="Low complexity" evidence="1">
    <location>
        <begin position="1"/>
        <end position="16"/>
    </location>
</feature>
<evidence type="ECO:0000313" key="3">
    <source>
        <dbReference type="Proteomes" id="UP001221757"/>
    </source>
</evidence>
<dbReference type="EMBL" id="JARKIE010000020">
    <property type="protein sequence ID" value="KAJ7700421.1"/>
    <property type="molecule type" value="Genomic_DNA"/>
</dbReference>
<sequence length="152" mass="16554">MLGLTRRTWTHAAATRSQKPSVIEGSHVGRSTRVTFSMAATSGQVSENGGQPVYDWAKLSRRKAAVSSQVAVDDVHRVQIAKTLRILQELLEEQNIKIRFLRSPLPSSGYFRMHDGFAFGGSGSASLLPAHSYLSLYAGGDTVPICTTYSKI</sequence>
<proteinExistence type="predicted"/>
<comment type="caution">
    <text evidence="2">The sequence shown here is derived from an EMBL/GenBank/DDBJ whole genome shotgun (WGS) entry which is preliminary data.</text>
</comment>
<evidence type="ECO:0000313" key="2">
    <source>
        <dbReference type="EMBL" id="KAJ7700421.1"/>
    </source>
</evidence>
<dbReference type="AlphaFoldDB" id="A0AAD7DXT0"/>
<gene>
    <name evidence="2" type="ORF">B0H17DRAFT_1176795</name>
</gene>
<accession>A0AAD7DXT0</accession>
<name>A0AAD7DXT0_MYCRO</name>
<organism evidence="2 3">
    <name type="scientific">Mycena rosella</name>
    <name type="common">Pink bonnet</name>
    <name type="synonym">Agaricus rosellus</name>
    <dbReference type="NCBI Taxonomy" id="1033263"/>
    <lineage>
        <taxon>Eukaryota</taxon>
        <taxon>Fungi</taxon>
        <taxon>Dikarya</taxon>
        <taxon>Basidiomycota</taxon>
        <taxon>Agaricomycotina</taxon>
        <taxon>Agaricomycetes</taxon>
        <taxon>Agaricomycetidae</taxon>
        <taxon>Agaricales</taxon>
        <taxon>Marasmiineae</taxon>
        <taxon>Mycenaceae</taxon>
        <taxon>Mycena</taxon>
    </lineage>
</organism>